<reference evidence="1" key="1">
    <citation type="submission" date="2022-12" db="EMBL/GenBank/DDBJ databases">
        <title>Paracoccus onchidii sp. nov., isolated from a marine invertebrate from the South China Sea.</title>
        <authorList>
            <person name="Xu S."/>
            <person name="Liu Z."/>
            <person name="Xu Y."/>
        </authorList>
    </citation>
    <scope>NUCLEOTIDE SEQUENCE</scope>
    <source>
        <strain evidence="1">Z330</strain>
    </source>
</reference>
<protein>
    <submittedName>
        <fullName evidence="1">Uncharacterized protein</fullName>
    </submittedName>
</protein>
<accession>A0ABT4ZKN1</accession>
<evidence type="ECO:0000313" key="2">
    <source>
        <dbReference type="Proteomes" id="UP001165641"/>
    </source>
</evidence>
<comment type="caution">
    <text evidence="1">The sequence shown here is derived from an EMBL/GenBank/DDBJ whole genome shotgun (WGS) entry which is preliminary data.</text>
</comment>
<keyword evidence="2" id="KW-1185">Reference proteome</keyword>
<dbReference type="EMBL" id="JAQBIE010000041">
    <property type="protein sequence ID" value="MDB6179558.1"/>
    <property type="molecule type" value="Genomic_DNA"/>
</dbReference>
<gene>
    <name evidence="1" type="ORF">PAF17_18975</name>
</gene>
<dbReference type="InterPro" id="IPR056919">
    <property type="entry name" value="Phage_TAC_18"/>
</dbReference>
<organism evidence="1 2">
    <name type="scientific">Paracoccus onchidii</name>
    <dbReference type="NCBI Taxonomy" id="3017813"/>
    <lineage>
        <taxon>Bacteria</taxon>
        <taxon>Pseudomonadati</taxon>
        <taxon>Pseudomonadota</taxon>
        <taxon>Alphaproteobacteria</taxon>
        <taxon>Rhodobacterales</taxon>
        <taxon>Paracoccaceae</taxon>
        <taxon>Paracoccus</taxon>
    </lineage>
</organism>
<evidence type="ECO:0000313" key="1">
    <source>
        <dbReference type="EMBL" id="MDB6179558.1"/>
    </source>
</evidence>
<proteinExistence type="predicted"/>
<name>A0ABT4ZKN1_9RHOB</name>
<dbReference type="Proteomes" id="UP001165641">
    <property type="component" value="Unassembled WGS sequence"/>
</dbReference>
<dbReference type="Pfam" id="PF23812">
    <property type="entry name" value="Phage_TAC_18"/>
    <property type="match status" value="1"/>
</dbReference>
<dbReference type="RefSeq" id="WP_271890654.1">
    <property type="nucleotide sequence ID" value="NZ_JAQBIE010000041.1"/>
</dbReference>
<sequence>MDRLGRQLCAALEGRLKGRTVYVPDAGAELLDAFLALSRARSCGPNGPNPITWEAIDAWSRVMRVPILPRHAETIMAMDAVWMAHAMQRTPEGVKTLPPMSEHSLTTGALDAMIG</sequence>